<dbReference type="RefSeq" id="WP_248353019.1">
    <property type="nucleotide sequence ID" value="NZ_AP025591.1"/>
</dbReference>
<gene>
    <name evidence="2" type="ORF">AMOR_35940</name>
</gene>
<organism evidence="2 3">
    <name type="scientific">Anaeromyxobacter oryzae</name>
    <dbReference type="NCBI Taxonomy" id="2918170"/>
    <lineage>
        <taxon>Bacteria</taxon>
        <taxon>Pseudomonadati</taxon>
        <taxon>Myxococcota</taxon>
        <taxon>Myxococcia</taxon>
        <taxon>Myxococcales</taxon>
        <taxon>Cystobacterineae</taxon>
        <taxon>Anaeromyxobacteraceae</taxon>
        <taxon>Anaeromyxobacter</taxon>
    </lineage>
</organism>
<dbReference type="Proteomes" id="UP001162891">
    <property type="component" value="Chromosome"/>
</dbReference>
<evidence type="ECO:0000256" key="1">
    <source>
        <dbReference type="SAM" id="Phobius"/>
    </source>
</evidence>
<name>A0ABN6MUI6_9BACT</name>
<evidence type="ECO:0000313" key="3">
    <source>
        <dbReference type="Proteomes" id="UP001162891"/>
    </source>
</evidence>
<dbReference type="PANTHER" id="PTHR37692:SF1">
    <property type="entry name" value="DUF420 DOMAIN-CONTAINING PROTEIN"/>
    <property type="match status" value="1"/>
</dbReference>
<evidence type="ECO:0000313" key="2">
    <source>
        <dbReference type="EMBL" id="BDG04598.1"/>
    </source>
</evidence>
<keyword evidence="3" id="KW-1185">Reference proteome</keyword>
<keyword evidence="1" id="KW-1133">Transmembrane helix</keyword>
<dbReference type="EMBL" id="AP025591">
    <property type="protein sequence ID" value="BDG04598.1"/>
    <property type="molecule type" value="Genomic_DNA"/>
</dbReference>
<feature type="transmembrane region" description="Helical" evidence="1">
    <location>
        <begin position="36"/>
        <end position="56"/>
    </location>
</feature>
<keyword evidence="1" id="KW-0812">Transmembrane</keyword>
<proteinExistence type="predicted"/>
<feature type="transmembrane region" description="Helical" evidence="1">
    <location>
        <begin position="120"/>
        <end position="139"/>
    </location>
</feature>
<accession>A0ABN6MUI6</accession>
<feature type="transmembrane region" description="Helical" evidence="1">
    <location>
        <begin position="76"/>
        <end position="100"/>
    </location>
</feature>
<sequence length="143" mass="15335">MTLAAVLPSVNAALNATSAVLLLAGFLAIRRGAWKVHRAFMLAACTSSVLFLAGYFTRIALTGTHRFPGSGGLKALYLAVLLSHTVLAAAAAPLVLRTLFLAAKARFPDHRRIARATFPVWMYVSVTGVVVYVMLYHLAPAIR</sequence>
<feature type="transmembrane region" description="Helical" evidence="1">
    <location>
        <begin position="12"/>
        <end position="29"/>
    </location>
</feature>
<dbReference type="Pfam" id="PF04238">
    <property type="entry name" value="DUF420"/>
    <property type="match status" value="1"/>
</dbReference>
<protein>
    <recommendedName>
        <fullName evidence="4">DUF420 domain-containing protein</fullName>
    </recommendedName>
</protein>
<evidence type="ECO:0008006" key="4">
    <source>
        <dbReference type="Google" id="ProtNLM"/>
    </source>
</evidence>
<keyword evidence="1" id="KW-0472">Membrane</keyword>
<dbReference type="InterPro" id="IPR007352">
    <property type="entry name" value="DUF420"/>
</dbReference>
<dbReference type="PANTHER" id="PTHR37692">
    <property type="entry name" value="HYPOTHETICAL MEMBRANE SPANNING PROTEIN"/>
    <property type="match status" value="1"/>
</dbReference>
<reference evidence="3" key="1">
    <citation type="journal article" date="2022" name="Int. J. Syst. Evol. Microbiol.">
        <title>Anaeromyxobacter oryzae sp. nov., Anaeromyxobacter diazotrophicus sp. nov. and Anaeromyxobacter paludicola sp. nov., isolated from paddy soils.</title>
        <authorList>
            <person name="Itoh H."/>
            <person name="Xu Z."/>
            <person name="Mise K."/>
            <person name="Masuda Y."/>
            <person name="Ushijima N."/>
            <person name="Hayakawa C."/>
            <person name="Shiratori Y."/>
            <person name="Senoo K."/>
        </authorList>
    </citation>
    <scope>NUCLEOTIDE SEQUENCE [LARGE SCALE GENOMIC DNA]</scope>
    <source>
        <strain evidence="3">Red232</strain>
    </source>
</reference>